<keyword evidence="2" id="KW-1185">Reference proteome</keyword>
<reference evidence="1" key="1">
    <citation type="journal article" date="2023" name="Mol. Ecol. Resour.">
        <title>Chromosome-level genome assembly of a triploid poplar Populus alba 'Berolinensis'.</title>
        <authorList>
            <person name="Chen S."/>
            <person name="Yu Y."/>
            <person name="Wang X."/>
            <person name="Wang S."/>
            <person name="Zhang T."/>
            <person name="Zhou Y."/>
            <person name="He R."/>
            <person name="Meng N."/>
            <person name="Wang Y."/>
            <person name="Liu W."/>
            <person name="Liu Z."/>
            <person name="Liu J."/>
            <person name="Guo Q."/>
            <person name="Huang H."/>
            <person name="Sederoff R.R."/>
            <person name="Wang G."/>
            <person name="Qu G."/>
            <person name="Chen S."/>
        </authorList>
    </citation>
    <scope>NUCLEOTIDE SEQUENCE</scope>
    <source>
        <strain evidence="1">SC-2020</strain>
    </source>
</reference>
<protein>
    <submittedName>
        <fullName evidence="1">Uncharacterized protein</fullName>
    </submittedName>
</protein>
<name>A0AAD6PY27_9ROSI</name>
<evidence type="ECO:0000313" key="2">
    <source>
        <dbReference type="Proteomes" id="UP001164929"/>
    </source>
</evidence>
<dbReference type="EMBL" id="JAQIZT010000015">
    <property type="protein sequence ID" value="KAJ6970178.1"/>
    <property type="molecule type" value="Genomic_DNA"/>
</dbReference>
<sequence>MARSIEMLTKLVRGDGSEEELGVEFRSCANGVQQGDSYKMKFDIPFFNGLLMLSSDADQSNTKRNHTNDPLEVPIGPITRAREKKLKEALNGLVQNLWSKMDLEGIGTFKEHEGQPLIHLVQVQEEPNSCGTRGLIRSR</sequence>
<organism evidence="1 2">
    <name type="scientific">Populus alba x Populus x berolinensis</name>
    <dbReference type="NCBI Taxonomy" id="444605"/>
    <lineage>
        <taxon>Eukaryota</taxon>
        <taxon>Viridiplantae</taxon>
        <taxon>Streptophyta</taxon>
        <taxon>Embryophyta</taxon>
        <taxon>Tracheophyta</taxon>
        <taxon>Spermatophyta</taxon>
        <taxon>Magnoliopsida</taxon>
        <taxon>eudicotyledons</taxon>
        <taxon>Gunneridae</taxon>
        <taxon>Pentapetalae</taxon>
        <taxon>rosids</taxon>
        <taxon>fabids</taxon>
        <taxon>Malpighiales</taxon>
        <taxon>Salicaceae</taxon>
        <taxon>Saliceae</taxon>
        <taxon>Populus</taxon>
    </lineage>
</organism>
<dbReference type="Proteomes" id="UP001164929">
    <property type="component" value="Chromosome 15"/>
</dbReference>
<dbReference type="AlphaFoldDB" id="A0AAD6PY27"/>
<proteinExistence type="predicted"/>
<accession>A0AAD6PY27</accession>
<gene>
    <name evidence="1" type="ORF">NC653_034679</name>
</gene>
<evidence type="ECO:0000313" key="1">
    <source>
        <dbReference type="EMBL" id="KAJ6970178.1"/>
    </source>
</evidence>
<comment type="caution">
    <text evidence="1">The sequence shown here is derived from an EMBL/GenBank/DDBJ whole genome shotgun (WGS) entry which is preliminary data.</text>
</comment>